<dbReference type="Proteomes" id="UP000322876">
    <property type="component" value="Unassembled WGS sequence"/>
</dbReference>
<dbReference type="GO" id="GO:0052621">
    <property type="term" value="F:diguanylate cyclase activity"/>
    <property type="evidence" value="ECO:0007669"/>
    <property type="project" value="UniProtKB-EC"/>
</dbReference>
<comment type="caution">
    <text evidence="4">The sequence shown here is derived from an EMBL/GenBank/DDBJ whole genome shotgun (WGS) entry which is preliminary data.</text>
</comment>
<dbReference type="EMBL" id="VFJB01000002">
    <property type="protein sequence ID" value="KAA0259156.1"/>
    <property type="molecule type" value="Genomic_DNA"/>
</dbReference>
<dbReference type="RefSeq" id="WP_149265411.1">
    <property type="nucleotide sequence ID" value="NZ_VFJB01000002.1"/>
</dbReference>
<comment type="catalytic activity">
    <reaction evidence="2">
        <text>2 GTP = 3',3'-c-di-GMP + 2 diphosphate</text>
        <dbReference type="Rhea" id="RHEA:24898"/>
        <dbReference type="ChEBI" id="CHEBI:33019"/>
        <dbReference type="ChEBI" id="CHEBI:37565"/>
        <dbReference type="ChEBI" id="CHEBI:58805"/>
        <dbReference type="EC" id="2.7.7.65"/>
    </reaction>
</comment>
<gene>
    <name evidence="4" type="ORF">FHQ18_01515</name>
</gene>
<dbReference type="PANTHER" id="PTHR45138:SF9">
    <property type="entry name" value="DIGUANYLATE CYCLASE DGCM-RELATED"/>
    <property type="match status" value="1"/>
</dbReference>
<proteinExistence type="predicted"/>
<evidence type="ECO:0000313" key="5">
    <source>
        <dbReference type="Proteomes" id="UP000322876"/>
    </source>
</evidence>
<dbReference type="InterPro" id="IPR000160">
    <property type="entry name" value="GGDEF_dom"/>
</dbReference>
<evidence type="ECO:0000313" key="4">
    <source>
        <dbReference type="EMBL" id="KAA0259156.1"/>
    </source>
</evidence>
<keyword evidence="5" id="KW-1185">Reference proteome</keyword>
<dbReference type="PROSITE" id="PS50887">
    <property type="entry name" value="GGDEF"/>
    <property type="match status" value="1"/>
</dbReference>
<reference evidence="4 5" key="1">
    <citation type="submission" date="2019-06" db="EMBL/GenBank/DDBJ databases">
        <title>Genomic insights into carbon and energy metabolism of Deferribacter autotrophicus revealed new metabolic traits in the phylum Deferribacteres.</title>
        <authorList>
            <person name="Slobodkin A.I."/>
            <person name="Slobodkina G.B."/>
            <person name="Allioux M."/>
            <person name="Alain K."/>
            <person name="Jebbar M."/>
            <person name="Shadrin V."/>
            <person name="Kublanov I.V."/>
            <person name="Toshchakov S.V."/>
            <person name="Bonch-Osmolovskaya E.A."/>
        </authorList>
    </citation>
    <scope>NUCLEOTIDE SEQUENCE [LARGE SCALE GENOMIC DNA]</scope>
    <source>
        <strain evidence="4 5">SL50</strain>
    </source>
</reference>
<name>A0A5A8F8R4_9BACT</name>
<dbReference type="Gene3D" id="3.30.70.270">
    <property type="match status" value="1"/>
</dbReference>
<dbReference type="PANTHER" id="PTHR45138">
    <property type="entry name" value="REGULATORY COMPONENTS OF SENSORY TRANSDUCTION SYSTEM"/>
    <property type="match status" value="1"/>
</dbReference>
<evidence type="ECO:0000259" key="3">
    <source>
        <dbReference type="PROSITE" id="PS50887"/>
    </source>
</evidence>
<evidence type="ECO:0000256" key="2">
    <source>
        <dbReference type="ARBA" id="ARBA00034247"/>
    </source>
</evidence>
<dbReference type="InterPro" id="IPR050469">
    <property type="entry name" value="Diguanylate_Cyclase"/>
</dbReference>
<dbReference type="SUPFAM" id="SSF55073">
    <property type="entry name" value="Nucleotide cyclase"/>
    <property type="match status" value="1"/>
</dbReference>
<dbReference type="GO" id="GO:0005886">
    <property type="term" value="C:plasma membrane"/>
    <property type="evidence" value="ECO:0007669"/>
    <property type="project" value="TreeGrafter"/>
</dbReference>
<dbReference type="InterPro" id="IPR043128">
    <property type="entry name" value="Rev_trsase/Diguanyl_cyclase"/>
</dbReference>
<feature type="domain" description="GGDEF" evidence="3">
    <location>
        <begin position="300"/>
        <end position="433"/>
    </location>
</feature>
<accession>A0A5A8F8R4</accession>
<dbReference type="AlphaFoldDB" id="A0A5A8F8R4"/>
<dbReference type="EC" id="2.7.7.65" evidence="1"/>
<dbReference type="FunFam" id="3.30.70.270:FF:000001">
    <property type="entry name" value="Diguanylate cyclase domain protein"/>
    <property type="match status" value="1"/>
</dbReference>
<dbReference type="NCBIfam" id="TIGR00254">
    <property type="entry name" value="GGDEF"/>
    <property type="match status" value="1"/>
</dbReference>
<dbReference type="InterPro" id="IPR029787">
    <property type="entry name" value="Nucleotide_cyclase"/>
</dbReference>
<dbReference type="GO" id="GO:0043709">
    <property type="term" value="P:cell adhesion involved in single-species biofilm formation"/>
    <property type="evidence" value="ECO:0007669"/>
    <property type="project" value="TreeGrafter"/>
</dbReference>
<dbReference type="OrthoDB" id="9759607at2"/>
<dbReference type="SMART" id="SM00267">
    <property type="entry name" value="GGDEF"/>
    <property type="match status" value="1"/>
</dbReference>
<dbReference type="CDD" id="cd01949">
    <property type="entry name" value="GGDEF"/>
    <property type="match status" value="1"/>
</dbReference>
<evidence type="ECO:0000256" key="1">
    <source>
        <dbReference type="ARBA" id="ARBA00012528"/>
    </source>
</evidence>
<sequence>MSNILLCIDKHETIPKNLLQKDAKIRTTLISSINEILTGNYSIVILSESFTKTNTLILQILSYLIYETPPEFYILTSKNYTYLDIGLIQEKNLDMLLKKITKIDSKIKEKNKLELFTDNILKLTIANSIFEIIHKKSNTLDESIYLLLDILEKIFLPLNLLITIKEDYTLKAYISNNSNNLCCNLIKILVQKFNLNIANIEIVKESLRPEIDLISERTIDEFFNFNDKIHIFIQFTETQKYNNDLLNYAIFYSNLLINFLLSMQSAQYEIITDYLTKIYNRRFFDETLKNLLDSSKRHKHPFAFISYDIDNFKNINDTFGHDVGDKVLIELTNLIKSNLRKSDIIARIGGEEFAILLPQTRKEGASILAEKIRSLIEHHTFKFLNDYTVTISVGLVCVENNFDIDYNSIYKLVDNAMYEAKKAGKNKVVTKVI</sequence>
<protein>
    <recommendedName>
        <fullName evidence="1">diguanylate cyclase</fullName>
        <ecNumber evidence="1">2.7.7.65</ecNumber>
    </recommendedName>
</protein>
<dbReference type="Pfam" id="PF00990">
    <property type="entry name" value="GGDEF"/>
    <property type="match status" value="1"/>
</dbReference>
<organism evidence="4 5">
    <name type="scientific">Deferribacter autotrophicus</name>
    <dbReference type="NCBI Taxonomy" id="500465"/>
    <lineage>
        <taxon>Bacteria</taxon>
        <taxon>Pseudomonadati</taxon>
        <taxon>Deferribacterota</taxon>
        <taxon>Deferribacteres</taxon>
        <taxon>Deferribacterales</taxon>
        <taxon>Deferribacteraceae</taxon>
        <taxon>Deferribacter</taxon>
    </lineage>
</organism>
<dbReference type="GO" id="GO:1902201">
    <property type="term" value="P:negative regulation of bacterial-type flagellum-dependent cell motility"/>
    <property type="evidence" value="ECO:0007669"/>
    <property type="project" value="TreeGrafter"/>
</dbReference>